<sequence>MEELREDIERFYSPGEVALHMDIERQKVNW</sequence>
<dbReference type="EMBL" id="JAUSTW010000003">
    <property type="protein sequence ID" value="MDQ0198985.1"/>
    <property type="molecule type" value="Genomic_DNA"/>
</dbReference>
<comment type="caution">
    <text evidence="1">The sequence shown here is derived from an EMBL/GenBank/DDBJ whole genome shotgun (WGS) entry which is preliminary data.</text>
</comment>
<evidence type="ECO:0000313" key="2">
    <source>
        <dbReference type="Proteomes" id="UP001224122"/>
    </source>
</evidence>
<proteinExistence type="predicted"/>
<name>A0ABT9XTW1_9BACI</name>
<reference evidence="1 2" key="1">
    <citation type="submission" date="2023-07" db="EMBL/GenBank/DDBJ databases">
        <title>Genomic Encyclopedia of Type Strains, Phase IV (KMG-IV): sequencing the most valuable type-strain genomes for metagenomic binning, comparative biology and taxonomic classification.</title>
        <authorList>
            <person name="Goeker M."/>
        </authorList>
    </citation>
    <scope>NUCLEOTIDE SEQUENCE [LARGE SCALE GENOMIC DNA]</scope>
    <source>
        <strain evidence="1 2">DSM 27594</strain>
    </source>
</reference>
<gene>
    <name evidence="1" type="ORF">J2S10_002143</name>
</gene>
<organism evidence="1 2">
    <name type="scientific">Neobacillus ginsengisoli</name>
    <dbReference type="NCBI Taxonomy" id="904295"/>
    <lineage>
        <taxon>Bacteria</taxon>
        <taxon>Bacillati</taxon>
        <taxon>Bacillota</taxon>
        <taxon>Bacilli</taxon>
        <taxon>Bacillales</taxon>
        <taxon>Bacillaceae</taxon>
        <taxon>Neobacillus</taxon>
    </lineage>
</organism>
<keyword evidence="2" id="KW-1185">Reference proteome</keyword>
<accession>A0ABT9XTW1</accession>
<dbReference type="Proteomes" id="UP001224122">
    <property type="component" value="Unassembled WGS sequence"/>
</dbReference>
<evidence type="ECO:0000313" key="1">
    <source>
        <dbReference type="EMBL" id="MDQ0198985.1"/>
    </source>
</evidence>
<protein>
    <submittedName>
        <fullName evidence="1">Uncharacterized protein</fullName>
    </submittedName>
</protein>